<name>A0A150QSE7_SORCE</name>
<dbReference type="Proteomes" id="UP000075260">
    <property type="component" value="Unassembled WGS sequence"/>
</dbReference>
<protein>
    <submittedName>
        <fullName evidence="1">Uncharacterized protein</fullName>
    </submittedName>
</protein>
<comment type="caution">
    <text evidence="1">The sequence shown here is derived from an EMBL/GenBank/DDBJ whole genome shotgun (WGS) entry which is preliminary data.</text>
</comment>
<gene>
    <name evidence="1" type="ORF">BE15_30660</name>
</gene>
<reference evidence="1 2" key="1">
    <citation type="submission" date="2014-02" db="EMBL/GenBank/DDBJ databases">
        <title>The small core and large imbalanced accessory genome model reveals a collaborative survival strategy of Sorangium cellulosum strains in nature.</title>
        <authorList>
            <person name="Han K."/>
            <person name="Peng R."/>
            <person name="Blom J."/>
            <person name="Li Y.-Z."/>
        </authorList>
    </citation>
    <scope>NUCLEOTIDE SEQUENCE [LARGE SCALE GENOMIC DNA]</scope>
    <source>
        <strain evidence="1 2">So0008-312</strain>
    </source>
</reference>
<dbReference type="SUPFAM" id="SSF63829">
    <property type="entry name" value="Calcium-dependent phosphotriesterase"/>
    <property type="match status" value="1"/>
</dbReference>
<sequence>MRRGRLLIGALLVVLGCRRAPDVLDGSATFASAAASIPPPLPAATASAPPATRPVRKAMTSYVTAYASPARASRVRTAVHPLTSLSRVTALKQRPVSVVVNPAVDHVGVTYATGFDVWTPKGSPTYRTDQSSDVVLTMLDHSFLENGSAHEWNGQSIPMALRERDLQWALEVGDEWTSAVLMSKPRLVPVRVPLDGGVARSWKPVDAHMLLASERFFLPERFSADLVWSEYLEGAGCGAIADDRRIAVAMRQGRFLVFDGNRATPDQKGVKLVDAPLGFAAYDLAIVESGYALLSVGSPMPADAPALTPLGSALAIAARRVELSPTPAPRWRTVVHHLDPRGHEIAQAEIPFEVLQPPIDAGAGRVFALGNGVAAFDGGRLLYAQPSPLPMLGTAFEDGSLALAIGPELRILTRDGAVQQTFTTAEREAITTPPAIGSDGSVWVGTEKALYVAR</sequence>
<evidence type="ECO:0000313" key="1">
    <source>
        <dbReference type="EMBL" id="KYF70870.1"/>
    </source>
</evidence>
<proteinExistence type="predicted"/>
<organism evidence="1 2">
    <name type="scientific">Sorangium cellulosum</name>
    <name type="common">Polyangium cellulosum</name>
    <dbReference type="NCBI Taxonomy" id="56"/>
    <lineage>
        <taxon>Bacteria</taxon>
        <taxon>Pseudomonadati</taxon>
        <taxon>Myxococcota</taxon>
        <taxon>Polyangia</taxon>
        <taxon>Polyangiales</taxon>
        <taxon>Polyangiaceae</taxon>
        <taxon>Sorangium</taxon>
    </lineage>
</organism>
<evidence type="ECO:0000313" key="2">
    <source>
        <dbReference type="Proteomes" id="UP000075260"/>
    </source>
</evidence>
<accession>A0A150QSE7</accession>
<dbReference type="EMBL" id="JEMA01000372">
    <property type="protein sequence ID" value="KYF70870.1"/>
    <property type="molecule type" value="Genomic_DNA"/>
</dbReference>
<dbReference type="AlphaFoldDB" id="A0A150QSE7"/>
<dbReference type="PROSITE" id="PS51257">
    <property type="entry name" value="PROKAR_LIPOPROTEIN"/>
    <property type="match status" value="1"/>
</dbReference>